<protein>
    <recommendedName>
        <fullName evidence="5">PKD domain-containing protein</fullName>
    </recommendedName>
</protein>
<dbReference type="PROSITE" id="PS51257">
    <property type="entry name" value="PROKAR_LIPOPROTEIN"/>
    <property type="match status" value="1"/>
</dbReference>
<feature type="region of interest" description="Disordered" evidence="1">
    <location>
        <begin position="22"/>
        <end position="53"/>
    </location>
</feature>
<feature type="chain" id="PRO_5011695951" description="PKD domain-containing protein" evidence="2">
    <location>
        <begin position="19"/>
        <end position="687"/>
    </location>
</feature>
<evidence type="ECO:0008006" key="5">
    <source>
        <dbReference type="Google" id="ProtNLM"/>
    </source>
</evidence>
<sequence length="687" mass="73133">MKRIFSFPLLLLALLAACTEKPDPTPQTSVTANAGADQTAAQGTTVTLDGRASKDSENRTLTYLWSFTKKPAGSVATLTNPTTAQPTFVGDLPGEYEAELTVTNPDNQAAKDKVVVTVTDASTAPTELEGTYETDLHLVDRVSDPNLPDYFMKGDVLMQAKLTIDPGVTIQVVADKYLSIEENGSLVANGTADKKIVFVGKEATAGSWRGITVKSASALNSLDYAEIRHAGGKNIPGIGSTLPASLALYPFGSPSLSLKNTLITDGKGYGMLVFQNTTLAAFEKNQFRNLAGTSLYLTINQLGKLDAASSFTGGNGFDGIEIFGNMEEGQEEAVWPAFSDGSKYLISEDLNVKSGLRIEPGATFEFKADKMLLVDDNGYLIAKGTADKHITFSGRNKTAGFWRGILVRSTSSLNELNYVDLEYAGGKNFPGIGSDYPTALSLYNFTKSHLKLAHTTIAHSGGYGMFIPLGSVLEQFEANTIHHSAKSALLTDAQNVGMLDAASQFKGSNGYDGVEIYASKANEENAADATWPAFTDGASYLVTGDVIINKAVTIQPGAVFEFAADRYLEITPEGSLVAKGTAAQQIVFTGKNRTKGYWRGILVRSSSPLNELTHAEVSYGGSKNFPGFGSDLLANIGLYGFAQAQLKVSNSKISDSKGWGIIVQQNCTLTSDATVTFANNTSGSIQE</sequence>
<gene>
    <name evidence="3" type="ORF">SAMN05421823_10797</name>
</gene>
<dbReference type="Pfam" id="PF22352">
    <property type="entry name" value="K319L-like_PKD"/>
    <property type="match status" value="1"/>
</dbReference>
<keyword evidence="2" id="KW-0732">Signal</keyword>
<dbReference type="Gene3D" id="2.60.40.10">
    <property type="entry name" value="Immunoglobulins"/>
    <property type="match status" value="1"/>
</dbReference>
<dbReference type="AlphaFoldDB" id="A0A1G9LMB6"/>
<dbReference type="SUPFAM" id="SSF49299">
    <property type="entry name" value="PKD domain"/>
    <property type="match status" value="1"/>
</dbReference>
<evidence type="ECO:0000256" key="1">
    <source>
        <dbReference type="SAM" id="MobiDB-lite"/>
    </source>
</evidence>
<reference evidence="3 4" key="1">
    <citation type="submission" date="2016-10" db="EMBL/GenBank/DDBJ databases">
        <authorList>
            <person name="de Groot N.N."/>
        </authorList>
    </citation>
    <scope>NUCLEOTIDE SEQUENCE [LARGE SCALE GENOMIC DNA]</scope>
    <source>
        <strain evidence="3 4">DSM 25186</strain>
    </source>
</reference>
<dbReference type="OrthoDB" id="1466733at2"/>
<dbReference type="InterPro" id="IPR035986">
    <property type="entry name" value="PKD_dom_sf"/>
</dbReference>
<evidence type="ECO:0000313" key="3">
    <source>
        <dbReference type="EMBL" id="SDL63048.1"/>
    </source>
</evidence>
<name>A0A1G9LMB6_9BACT</name>
<dbReference type="STRING" id="1075417.SAMN05421823_10797"/>
<organism evidence="3 4">
    <name type="scientific">Catalinimonas alkaloidigena</name>
    <dbReference type="NCBI Taxonomy" id="1075417"/>
    <lineage>
        <taxon>Bacteria</taxon>
        <taxon>Pseudomonadati</taxon>
        <taxon>Bacteroidota</taxon>
        <taxon>Cytophagia</taxon>
        <taxon>Cytophagales</taxon>
        <taxon>Catalimonadaceae</taxon>
        <taxon>Catalinimonas</taxon>
    </lineage>
</organism>
<dbReference type="EMBL" id="FNFO01000007">
    <property type="protein sequence ID" value="SDL63048.1"/>
    <property type="molecule type" value="Genomic_DNA"/>
</dbReference>
<dbReference type="CDD" id="cd00146">
    <property type="entry name" value="PKD"/>
    <property type="match status" value="1"/>
</dbReference>
<dbReference type="RefSeq" id="WP_089684379.1">
    <property type="nucleotide sequence ID" value="NZ_FNFO01000007.1"/>
</dbReference>
<feature type="signal peptide" evidence="2">
    <location>
        <begin position="1"/>
        <end position="18"/>
    </location>
</feature>
<dbReference type="Proteomes" id="UP000198510">
    <property type="component" value="Unassembled WGS sequence"/>
</dbReference>
<feature type="compositionally biased region" description="Low complexity" evidence="1">
    <location>
        <begin position="30"/>
        <end position="47"/>
    </location>
</feature>
<accession>A0A1G9LMB6</accession>
<evidence type="ECO:0000313" key="4">
    <source>
        <dbReference type="Proteomes" id="UP000198510"/>
    </source>
</evidence>
<evidence type="ECO:0000256" key="2">
    <source>
        <dbReference type="SAM" id="SignalP"/>
    </source>
</evidence>
<dbReference type="InterPro" id="IPR013783">
    <property type="entry name" value="Ig-like_fold"/>
</dbReference>
<keyword evidence="4" id="KW-1185">Reference proteome</keyword>
<proteinExistence type="predicted"/>